<comment type="similarity">
    <text evidence="1 3">Belongs to the type-B carboxylesterase/lipase family.</text>
</comment>
<evidence type="ECO:0000313" key="6">
    <source>
        <dbReference type="Proteomes" id="UP000697927"/>
    </source>
</evidence>
<proteinExistence type="inferred from homology"/>
<dbReference type="PANTHER" id="PTHR11559">
    <property type="entry name" value="CARBOXYLESTERASE"/>
    <property type="match status" value="1"/>
</dbReference>
<keyword evidence="2 3" id="KW-0378">Hydrolase</keyword>
<dbReference type="InterPro" id="IPR019826">
    <property type="entry name" value="Carboxylesterase_B_AS"/>
</dbReference>
<reference evidence="5 6" key="1">
    <citation type="journal article" date="2020" name="Microorganisms">
        <title>Polyphasic Characterisation of Cedecea colo sp. nov., a New Enteric Bacterium Isolated from the Koala Hindgut.</title>
        <authorList>
            <person name="Boath J.M."/>
            <person name="Dakhal S."/>
            <person name="Van T.T.H."/>
            <person name="Moore R.J."/>
            <person name="Dekiwadia C."/>
            <person name="Macreadie I.G."/>
        </authorList>
    </citation>
    <scope>NUCLEOTIDE SEQUENCE [LARGE SCALE GENOMIC DNA]</scope>
    <source>
        <strain evidence="5 6">ZA</strain>
    </source>
</reference>
<dbReference type="PROSITE" id="PS00122">
    <property type="entry name" value="CARBOXYLESTERASE_B_1"/>
    <property type="match status" value="1"/>
</dbReference>
<protein>
    <recommendedName>
        <fullName evidence="3">Carboxylic ester hydrolase</fullName>
        <ecNumber evidence="3">3.1.1.-</ecNumber>
    </recommendedName>
</protein>
<evidence type="ECO:0000256" key="1">
    <source>
        <dbReference type="ARBA" id="ARBA00005964"/>
    </source>
</evidence>
<feature type="domain" description="Carboxylesterase type B" evidence="4">
    <location>
        <begin position="7"/>
        <end position="320"/>
    </location>
</feature>
<sequence>MEAPEIPLVNVAQGKLAGTTEEGCSVFRGIPFAAPPVGELRWRGPVPPASWEGVRPATQFSPASWQSLEYCKAVGGGDPGRFSEDCLYLNIWTPAKIGDEPLPVMVWLHGGGYTIGAGGLTPYDGRGFASRGVVFVSINYRLGHLGFFAHPALADEDPAGPLYNFALMDQIAALAWVQENIHAFGGDANNVTLFGESAGARSVLSLLASPLAGGLFHKAIVQSAYTLPDVERHQALKKGISLARHFGLEEATAEQLRELPADQFWTLEAPLNIGPAPISGDRVLPEPMLDTFFTGRQHPMPVMIGSNSDEASVLSYFGIDLAGQIELLRREKRFGLGLIKMLYPGVKGDAELGRQVCRDMAFTTMGFVVMQAQQRTGQPCWRYYFDYVAEAERKTYANGTWHGNEVPYVFDTLRLTPPACDYVTVNDLAFSAKVCDYWAEFARAATSASEQLDGVLRWPACIRRKDRTMLIGVSKQARFRISNRFMRTRMQLFKRVMKQHVRLG</sequence>
<dbReference type="RefSeq" id="WP_167607013.1">
    <property type="nucleotide sequence ID" value="NZ_SOYS01000001.1"/>
</dbReference>
<name>A0ABX0VHR5_9ENTR</name>
<evidence type="ECO:0000256" key="3">
    <source>
        <dbReference type="RuleBase" id="RU361235"/>
    </source>
</evidence>
<dbReference type="Proteomes" id="UP000697927">
    <property type="component" value="Unassembled WGS sequence"/>
</dbReference>
<accession>A0ABX0VHR5</accession>
<dbReference type="SUPFAM" id="SSF53474">
    <property type="entry name" value="alpha/beta-Hydrolases"/>
    <property type="match status" value="1"/>
</dbReference>
<dbReference type="Gene3D" id="3.40.50.1820">
    <property type="entry name" value="alpha/beta hydrolase"/>
    <property type="match status" value="1"/>
</dbReference>
<gene>
    <name evidence="5" type="ORF">E2L00_03475</name>
</gene>
<dbReference type="EMBL" id="SOYS01000001">
    <property type="protein sequence ID" value="NIY46608.1"/>
    <property type="molecule type" value="Genomic_DNA"/>
</dbReference>
<dbReference type="PROSITE" id="PS00941">
    <property type="entry name" value="CARBOXYLESTERASE_B_2"/>
    <property type="match status" value="1"/>
</dbReference>
<evidence type="ECO:0000313" key="5">
    <source>
        <dbReference type="EMBL" id="NIY46608.1"/>
    </source>
</evidence>
<keyword evidence="6" id="KW-1185">Reference proteome</keyword>
<dbReference type="InterPro" id="IPR050309">
    <property type="entry name" value="Type-B_Carboxylest/Lipase"/>
</dbReference>
<dbReference type="InterPro" id="IPR019819">
    <property type="entry name" value="Carboxylesterase_B_CS"/>
</dbReference>
<dbReference type="EC" id="3.1.1.-" evidence="3"/>
<dbReference type="InterPro" id="IPR029058">
    <property type="entry name" value="AB_hydrolase_fold"/>
</dbReference>
<dbReference type="Pfam" id="PF00135">
    <property type="entry name" value="COesterase"/>
    <property type="match status" value="2"/>
</dbReference>
<dbReference type="InterPro" id="IPR002018">
    <property type="entry name" value="CarbesteraseB"/>
</dbReference>
<organism evidence="5 6">
    <name type="scientific">Cedecea colo</name>
    <dbReference type="NCBI Taxonomy" id="2552946"/>
    <lineage>
        <taxon>Bacteria</taxon>
        <taxon>Pseudomonadati</taxon>
        <taxon>Pseudomonadota</taxon>
        <taxon>Gammaproteobacteria</taxon>
        <taxon>Enterobacterales</taxon>
        <taxon>Enterobacteriaceae</taxon>
        <taxon>Cedecea</taxon>
    </lineage>
</organism>
<comment type="caution">
    <text evidence="5">The sequence shown here is derived from an EMBL/GenBank/DDBJ whole genome shotgun (WGS) entry which is preliminary data.</text>
</comment>
<evidence type="ECO:0000259" key="4">
    <source>
        <dbReference type="Pfam" id="PF00135"/>
    </source>
</evidence>
<feature type="domain" description="Carboxylesterase type B" evidence="4">
    <location>
        <begin position="355"/>
        <end position="476"/>
    </location>
</feature>
<evidence type="ECO:0000256" key="2">
    <source>
        <dbReference type="ARBA" id="ARBA00022801"/>
    </source>
</evidence>